<dbReference type="EMBL" id="WJQU01000002">
    <property type="protein sequence ID" value="KAJ6640779.1"/>
    <property type="molecule type" value="Genomic_DNA"/>
</dbReference>
<feature type="transmembrane region" description="Helical" evidence="22">
    <location>
        <begin position="910"/>
        <end position="929"/>
    </location>
</feature>
<feature type="transmembrane region" description="Helical" evidence="22">
    <location>
        <begin position="297"/>
        <end position="319"/>
    </location>
</feature>
<dbReference type="InterPro" id="IPR036412">
    <property type="entry name" value="HAD-like_sf"/>
</dbReference>
<keyword evidence="13" id="KW-0067">ATP-binding</keyword>
<dbReference type="Gene3D" id="1.20.1110.10">
    <property type="entry name" value="Calcium-transporting ATPase, transmembrane domain"/>
    <property type="match status" value="1"/>
</dbReference>
<dbReference type="Pfam" id="PF00122">
    <property type="entry name" value="E1-E2_ATPase"/>
    <property type="match status" value="1"/>
</dbReference>
<evidence type="ECO:0000313" key="27">
    <source>
        <dbReference type="Proteomes" id="UP001151699"/>
    </source>
</evidence>
<comment type="similarity">
    <text evidence="4">Belongs to the cation transport ATPase (P-type) (TC 3.A.3) family. Type IIIB subfamily.</text>
</comment>
<evidence type="ECO:0000256" key="15">
    <source>
        <dbReference type="ARBA" id="ARBA00022951"/>
    </source>
</evidence>
<dbReference type="SFLD" id="SFLDS00003">
    <property type="entry name" value="Haloacid_Dehalogenase"/>
    <property type="match status" value="1"/>
</dbReference>
<dbReference type="GO" id="GO:0015444">
    <property type="term" value="F:P-type magnesium transporter activity"/>
    <property type="evidence" value="ECO:0007669"/>
    <property type="project" value="UniProtKB-EC"/>
</dbReference>
<dbReference type="Proteomes" id="UP001151699">
    <property type="component" value="Chromosome B"/>
</dbReference>
<dbReference type="SFLD" id="SFLDG00002">
    <property type="entry name" value="C1.7:_P-type_atpase_like"/>
    <property type="match status" value="1"/>
</dbReference>
<dbReference type="SFLD" id="SFLDF00027">
    <property type="entry name" value="p-type_atpase"/>
    <property type="match status" value="1"/>
</dbReference>
<dbReference type="GO" id="GO:0005388">
    <property type="term" value="F:P-type calcium transporter activity"/>
    <property type="evidence" value="ECO:0007669"/>
    <property type="project" value="UniProtKB-EC"/>
</dbReference>
<dbReference type="GO" id="GO:0005886">
    <property type="term" value="C:plasma membrane"/>
    <property type="evidence" value="ECO:0007669"/>
    <property type="project" value="UniProtKB-SubCell"/>
</dbReference>
<dbReference type="Gene3D" id="2.70.150.10">
    <property type="entry name" value="Calcium-transporting ATPase, cytoplasmic transduction domain A"/>
    <property type="match status" value="1"/>
</dbReference>
<dbReference type="Gene3D" id="3.40.1110.10">
    <property type="entry name" value="Calcium-transporting ATPase, cytoplasmic domain N"/>
    <property type="match status" value="1"/>
</dbReference>
<evidence type="ECO:0000256" key="9">
    <source>
        <dbReference type="ARBA" id="ARBA00022519"/>
    </source>
</evidence>
<organism evidence="26 27">
    <name type="scientific">Pseudolycoriella hygida</name>
    <dbReference type="NCBI Taxonomy" id="35572"/>
    <lineage>
        <taxon>Eukaryota</taxon>
        <taxon>Metazoa</taxon>
        <taxon>Ecdysozoa</taxon>
        <taxon>Arthropoda</taxon>
        <taxon>Hexapoda</taxon>
        <taxon>Insecta</taxon>
        <taxon>Pterygota</taxon>
        <taxon>Neoptera</taxon>
        <taxon>Endopterygota</taxon>
        <taxon>Diptera</taxon>
        <taxon>Nematocera</taxon>
        <taxon>Sciaroidea</taxon>
        <taxon>Sciaridae</taxon>
        <taxon>Pseudolycoriella</taxon>
    </lineage>
</organism>
<dbReference type="PRINTS" id="PR01836">
    <property type="entry name" value="MGATPASE"/>
</dbReference>
<dbReference type="InterPro" id="IPR023299">
    <property type="entry name" value="ATPase_P-typ_cyto_dom_N"/>
</dbReference>
<evidence type="ECO:0000256" key="19">
    <source>
        <dbReference type="ARBA" id="ARBA00029806"/>
    </source>
</evidence>
<keyword evidence="18 22" id="KW-0472">Membrane</keyword>
<dbReference type="SUPFAM" id="SSF81665">
    <property type="entry name" value="Calcium ATPase, transmembrane domain M"/>
    <property type="match status" value="1"/>
</dbReference>
<evidence type="ECO:0000259" key="24">
    <source>
        <dbReference type="Pfam" id="PF00689"/>
    </source>
</evidence>
<keyword evidence="16" id="KW-1278">Translocase</keyword>
<dbReference type="PANTHER" id="PTHR42861">
    <property type="entry name" value="CALCIUM-TRANSPORTING ATPASE"/>
    <property type="match status" value="1"/>
</dbReference>
<keyword evidence="14" id="KW-0460">Magnesium</keyword>
<dbReference type="GO" id="GO:0016887">
    <property type="term" value="F:ATP hydrolysis activity"/>
    <property type="evidence" value="ECO:0007669"/>
    <property type="project" value="InterPro"/>
</dbReference>
<dbReference type="InterPro" id="IPR059000">
    <property type="entry name" value="ATPase_P-type_domA"/>
</dbReference>
<evidence type="ECO:0000256" key="12">
    <source>
        <dbReference type="ARBA" id="ARBA00022741"/>
    </source>
</evidence>
<dbReference type="SUPFAM" id="SSF81653">
    <property type="entry name" value="Calcium ATPase, transduction domain A"/>
    <property type="match status" value="1"/>
</dbReference>
<comment type="function">
    <text evidence="1">Mediates magnesium influx to the cytosol.</text>
</comment>
<dbReference type="InterPro" id="IPR004014">
    <property type="entry name" value="ATPase_P-typ_cation-transptr_N"/>
</dbReference>
<feature type="transmembrane region" description="Helical" evidence="22">
    <location>
        <begin position="45"/>
        <end position="68"/>
    </location>
</feature>
<evidence type="ECO:0000256" key="11">
    <source>
        <dbReference type="ARBA" id="ARBA00022692"/>
    </source>
</evidence>
<accession>A0A9Q0N1C2</accession>
<feature type="domain" description="Cation-transporting P-type ATPase N-terminal" evidence="25">
    <location>
        <begin position="17"/>
        <end position="64"/>
    </location>
</feature>
<comment type="catalytic activity">
    <reaction evidence="21">
        <text>Ca(2+)(in) + ATP + H2O = Ca(2+)(out) + ADP + phosphate + H(+)</text>
        <dbReference type="Rhea" id="RHEA:18105"/>
        <dbReference type="ChEBI" id="CHEBI:15377"/>
        <dbReference type="ChEBI" id="CHEBI:15378"/>
        <dbReference type="ChEBI" id="CHEBI:29108"/>
        <dbReference type="ChEBI" id="CHEBI:30616"/>
        <dbReference type="ChEBI" id="CHEBI:43474"/>
        <dbReference type="ChEBI" id="CHEBI:456216"/>
        <dbReference type="EC" id="7.2.2.10"/>
    </reaction>
</comment>
<feature type="transmembrane region" description="Helical" evidence="22">
    <location>
        <begin position="870"/>
        <end position="890"/>
    </location>
</feature>
<feature type="transmembrane region" description="Helical" evidence="22">
    <location>
        <begin position="804"/>
        <end position="825"/>
    </location>
</feature>
<feature type="transmembrane region" description="Helical" evidence="22">
    <location>
        <begin position="837"/>
        <end position="858"/>
    </location>
</feature>
<feature type="domain" description="Cation-transporting P-type ATPase C-terminal" evidence="24">
    <location>
        <begin position="758"/>
        <end position="927"/>
    </location>
</feature>
<dbReference type="InterPro" id="IPR006068">
    <property type="entry name" value="ATPase_P-typ_cation-transptr_C"/>
</dbReference>
<keyword evidence="27" id="KW-1185">Reference proteome</keyword>
<dbReference type="InterPro" id="IPR018303">
    <property type="entry name" value="ATPase_P-typ_P_site"/>
</dbReference>
<comment type="subcellular location">
    <subcellularLocation>
        <location evidence="3">Cell inner membrane</location>
        <topology evidence="3">Multi-pass membrane protein</topology>
    </subcellularLocation>
    <subcellularLocation>
        <location evidence="2">Sarcoplasmic reticulum membrane</location>
        <topology evidence="2">Multi-pass membrane protein</topology>
    </subcellularLocation>
</comment>
<dbReference type="AlphaFoldDB" id="A0A9Q0N1C2"/>
<name>A0A9Q0N1C2_9DIPT</name>
<evidence type="ECO:0000256" key="17">
    <source>
        <dbReference type="ARBA" id="ARBA00022989"/>
    </source>
</evidence>
<evidence type="ECO:0000259" key="25">
    <source>
        <dbReference type="Pfam" id="PF00690"/>
    </source>
</evidence>
<dbReference type="Pfam" id="PF13246">
    <property type="entry name" value="Cation_ATPase"/>
    <property type="match status" value="1"/>
</dbReference>
<dbReference type="InterPro" id="IPR023298">
    <property type="entry name" value="ATPase_P-typ_TM_dom_sf"/>
</dbReference>
<gene>
    <name evidence="26" type="primary">mgtA</name>
    <name evidence="26" type="ORF">Bhyg_05711</name>
</gene>
<evidence type="ECO:0000256" key="8">
    <source>
        <dbReference type="ARBA" id="ARBA00022475"/>
    </source>
</evidence>
<evidence type="ECO:0000256" key="4">
    <source>
        <dbReference type="ARBA" id="ARBA00008746"/>
    </source>
</evidence>
<dbReference type="InterPro" id="IPR008250">
    <property type="entry name" value="ATPase_P-typ_transduc_dom_A_sf"/>
</dbReference>
<keyword evidence="17 22" id="KW-1133">Transmembrane helix</keyword>
<dbReference type="EC" id="7.2.2.10" evidence="6"/>
<reference evidence="26" key="1">
    <citation type="submission" date="2022-07" db="EMBL/GenBank/DDBJ databases">
        <authorList>
            <person name="Trinca V."/>
            <person name="Uliana J.V.C."/>
            <person name="Torres T.T."/>
            <person name="Ward R.J."/>
            <person name="Monesi N."/>
        </authorList>
    </citation>
    <scope>NUCLEOTIDE SEQUENCE</scope>
    <source>
        <strain evidence="26">HSMRA1968</strain>
        <tissue evidence="26">Whole embryos</tissue>
    </source>
</reference>
<dbReference type="InterPro" id="IPR044492">
    <property type="entry name" value="P_typ_ATPase_HD_dom"/>
</dbReference>
<evidence type="ECO:0000256" key="20">
    <source>
        <dbReference type="ARBA" id="ARBA00047295"/>
    </source>
</evidence>
<dbReference type="NCBIfam" id="TIGR01494">
    <property type="entry name" value="ATPase_P-type"/>
    <property type="match status" value="2"/>
</dbReference>
<evidence type="ECO:0000256" key="1">
    <source>
        <dbReference type="ARBA" id="ARBA00003954"/>
    </source>
</evidence>
<evidence type="ECO:0000313" key="26">
    <source>
        <dbReference type="EMBL" id="KAJ6640779.1"/>
    </source>
</evidence>
<proteinExistence type="inferred from homology"/>
<evidence type="ECO:0000256" key="6">
    <source>
        <dbReference type="ARBA" id="ARBA00012790"/>
    </source>
</evidence>
<dbReference type="NCBIfam" id="TIGR01524">
    <property type="entry name" value="ATPase-IIIB_Mg"/>
    <property type="match status" value="1"/>
</dbReference>
<dbReference type="SUPFAM" id="SSF56784">
    <property type="entry name" value="HAD-like"/>
    <property type="match status" value="1"/>
</dbReference>
<feature type="domain" description="P-type ATPase A" evidence="23">
    <location>
        <begin position="107"/>
        <end position="279"/>
    </location>
</feature>
<dbReference type="OrthoDB" id="7774097at2759"/>
<protein>
    <recommendedName>
        <fullName evidence="7">Magnesium-transporting ATPase, P-type 1</fullName>
        <ecNumber evidence="6">7.2.2.10</ecNumber>
        <ecNumber evidence="5">7.2.2.14</ecNumber>
    </recommendedName>
    <alternativeName>
        <fullName evidence="19">Mg(2+) transport ATPase, P-type 1</fullName>
    </alternativeName>
</protein>
<evidence type="ECO:0000256" key="13">
    <source>
        <dbReference type="ARBA" id="ARBA00022840"/>
    </source>
</evidence>
<keyword evidence="8" id="KW-1003">Cell membrane</keyword>
<sequence length="937" mass="104973">MNSENRVEQRFPPSHPLTENQAKEHLVIYGCNEIETGKKTPWYKVLYTALVHPFNILLAILATASGIIEDFDTMTIMLVMVTLSSTIRFHQEWKSLRAAQSLLSMVSKKVKVFRCHNETNDVMEMEINTEHLVPGDWVKLEPGNLIPADLIIHTSKDLYVSQASLTGEAIPVEKYAASLVDQVRGHDSKKVSTAIFVDRNPENRVQNRRKKRKFGFRDTMRNIFGLTTGLETSELNRLEMKADLDRPDLCYMGTSVISGVATAVVYATGPRTYFGIMADDLATRRPQNAFQLGVRRISWIFFLTMACLVPPVFLLQGFLNSGWTDALLFSLSVAVGLTPEMLPMIVNTTLAKGAYQLAKRKCIVKSLDAVVNLGGMDVLCTDKTGTLTQSVVTLTKHVNPLGVESELPLHMAYLNSYFQSVNSSPMDTAVLLFYDSFYFQKSTVRLSVSDEQDIAGRFEKVDEIPFDFERRKTSVILREKGKSNKNILICKGAVDEMFSCCSKISIENDHSNGELVMPNEETVCELTLAMRQRLKLFCEAQSNEGLRILAIAYRRFSGLSHKFDASNESDLTFVGFLAFLDPPKESAAGAIRNLMGNNVKIKVLTGDSAVVCQKICEEIGLPVENIVTSSDLEGLDDKEISDLAERTTIFSKLTPMQKADIIRGLRRNDHIVGFLGDGINDSSALVEADVGISVDSGTDIAKESADIILLEKDLGVVVDGVIFGRSTYGNTLKYIVMAVSSNFGNVFSMLVASSWLKFLPMLPIHVVVQNLLYDISQISIPWDHMDPEFLIVPHRWSMKSILRFMVWIGPWSSVFDITTFLYMFYYFGIQTSNDNVTLFQTTWFTVGLLTQTLIVHMIRTPKIPFIQSTASLPVVIMTVLIMTIGIVIPFVPPFRSWLQMTVLEPMVYPYVVSALLAYAITAQLAKVLYKKLFSEWF</sequence>
<evidence type="ECO:0000256" key="5">
    <source>
        <dbReference type="ARBA" id="ARBA00012786"/>
    </source>
</evidence>
<dbReference type="PROSITE" id="PS00154">
    <property type="entry name" value="ATPASE_E1_E2"/>
    <property type="match status" value="1"/>
</dbReference>
<evidence type="ECO:0000256" key="10">
    <source>
        <dbReference type="ARBA" id="ARBA00022553"/>
    </source>
</evidence>
<evidence type="ECO:0000256" key="21">
    <source>
        <dbReference type="ARBA" id="ARBA00048694"/>
    </source>
</evidence>
<keyword evidence="11 22" id="KW-0812">Transmembrane</keyword>
<keyword evidence="15" id="KW-0703">Sarcoplasmic reticulum</keyword>
<dbReference type="CDD" id="cd02077">
    <property type="entry name" value="P-type_ATPase_Mg"/>
    <property type="match status" value="1"/>
</dbReference>
<comment type="caution">
    <text evidence="26">The sequence shown here is derived from an EMBL/GenBank/DDBJ whole genome shotgun (WGS) entry which is preliminary data.</text>
</comment>
<dbReference type="EC" id="7.2.2.14" evidence="5"/>
<evidence type="ECO:0000256" key="22">
    <source>
        <dbReference type="SAM" id="Phobius"/>
    </source>
</evidence>
<dbReference type="InterPro" id="IPR001757">
    <property type="entry name" value="P_typ_ATPase"/>
</dbReference>
<dbReference type="InterPro" id="IPR023214">
    <property type="entry name" value="HAD_sf"/>
</dbReference>
<evidence type="ECO:0000259" key="23">
    <source>
        <dbReference type="Pfam" id="PF00122"/>
    </source>
</evidence>
<keyword evidence="9" id="KW-0997">Cell inner membrane</keyword>
<evidence type="ECO:0000256" key="3">
    <source>
        <dbReference type="ARBA" id="ARBA00004429"/>
    </source>
</evidence>
<evidence type="ECO:0000256" key="2">
    <source>
        <dbReference type="ARBA" id="ARBA00004326"/>
    </source>
</evidence>
<keyword evidence="12" id="KW-0547">Nucleotide-binding</keyword>
<evidence type="ECO:0000256" key="7">
    <source>
        <dbReference type="ARBA" id="ARBA00013555"/>
    </source>
</evidence>
<dbReference type="Pfam" id="PF00690">
    <property type="entry name" value="Cation_ATPase_N"/>
    <property type="match status" value="1"/>
</dbReference>
<feature type="transmembrane region" description="Helical" evidence="22">
    <location>
        <begin position="326"/>
        <end position="346"/>
    </location>
</feature>
<dbReference type="InterPro" id="IPR006415">
    <property type="entry name" value="P-type_ATPase_IIIB"/>
</dbReference>
<evidence type="ECO:0000256" key="18">
    <source>
        <dbReference type="ARBA" id="ARBA00023136"/>
    </source>
</evidence>
<dbReference type="GO" id="GO:0033017">
    <property type="term" value="C:sarcoplasmic reticulum membrane"/>
    <property type="evidence" value="ECO:0007669"/>
    <property type="project" value="UniProtKB-SubCell"/>
</dbReference>
<evidence type="ECO:0000256" key="14">
    <source>
        <dbReference type="ARBA" id="ARBA00022842"/>
    </source>
</evidence>
<dbReference type="Gene3D" id="3.40.50.1000">
    <property type="entry name" value="HAD superfamily/HAD-like"/>
    <property type="match status" value="1"/>
</dbReference>
<comment type="catalytic activity">
    <reaction evidence="20">
        <text>Mg(2+)(out) + ATP + H2O = Mg(2+)(in) + ADP + phosphate + H(+)</text>
        <dbReference type="Rhea" id="RHEA:10260"/>
        <dbReference type="ChEBI" id="CHEBI:15377"/>
        <dbReference type="ChEBI" id="CHEBI:15378"/>
        <dbReference type="ChEBI" id="CHEBI:18420"/>
        <dbReference type="ChEBI" id="CHEBI:30616"/>
        <dbReference type="ChEBI" id="CHEBI:43474"/>
        <dbReference type="ChEBI" id="CHEBI:456216"/>
        <dbReference type="EC" id="7.2.2.14"/>
    </reaction>
</comment>
<dbReference type="Pfam" id="PF00689">
    <property type="entry name" value="Cation_ATPase_C"/>
    <property type="match status" value="1"/>
</dbReference>
<keyword evidence="10" id="KW-0597">Phosphoprotein</keyword>
<dbReference type="GO" id="GO:0005524">
    <property type="term" value="F:ATP binding"/>
    <property type="evidence" value="ECO:0007669"/>
    <property type="project" value="UniProtKB-KW"/>
</dbReference>
<feature type="transmembrane region" description="Helical" evidence="22">
    <location>
        <begin position="249"/>
        <end position="269"/>
    </location>
</feature>
<evidence type="ECO:0000256" key="16">
    <source>
        <dbReference type="ARBA" id="ARBA00022967"/>
    </source>
</evidence>